<evidence type="ECO:0000313" key="2">
    <source>
        <dbReference type="Proteomes" id="UP001164539"/>
    </source>
</evidence>
<protein>
    <submittedName>
        <fullName evidence="1">Protein ENHANCED DISEASE RESISTANCE 2</fullName>
    </submittedName>
</protein>
<keyword evidence="2" id="KW-1185">Reference proteome</keyword>
<reference evidence="1 2" key="1">
    <citation type="journal article" date="2023" name="Science">
        <title>Complex scaffold remodeling in plant triterpene biosynthesis.</title>
        <authorList>
            <person name="De La Pena R."/>
            <person name="Hodgson H."/>
            <person name="Liu J.C."/>
            <person name="Stephenson M.J."/>
            <person name="Martin A.C."/>
            <person name="Owen C."/>
            <person name="Harkess A."/>
            <person name="Leebens-Mack J."/>
            <person name="Jimenez L.E."/>
            <person name="Osbourn A."/>
            <person name="Sattely E.S."/>
        </authorList>
    </citation>
    <scope>NUCLEOTIDE SEQUENCE [LARGE SCALE GENOMIC DNA]</scope>
    <source>
        <strain evidence="2">cv. JPN11</strain>
        <tissue evidence="1">Leaf</tissue>
    </source>
</reference>
<comment type="caution">
    <text evidence="1">The sequence shown here is derived from an EMBL/GenBank/DDBJ whole genome shotgun (WGS) entry which is preliminary data.</text>
</comment>
<proteinExistence type="predicted"/>
<accession>A0ACC1XIX3</accession>
<sequence>MGGCVSAHGGKNRVHRKYFRKHGKRRGKISASVHDVPMKRRSDTGLTDFSVSEFMHLNFENGAATTCKRSEVTNKNYHVTQMQWNHSQIDANGICQEESWYDSVSIIDSDSDDDYSSVHGDTFPSVGNNVGHMSNNQTLQYETSSRFVDTGSKYEEFYESYLKIDGSKRDKECKGTYDLGEKNHENRKKSTVFMLSVKRTSIDGEAAATAEFCSQADRYLFRPRAGLLVPCKTFEKSTPGSWSELSPSVFKLRGENYFRDKQKAPAPNCSPYIPIGIDLFACPRKINHIAQHLELPQVKTNEKVPSLLIVNIQLPTYPACMFGESDGEGMSLVLYFRVSETFDKEISAHFQDSIKRFVEDEMEKVKGFAKDSIVPFRERLKIMAGVVNSEDLQLSSTERKLIQAYNDKPVLSRPQHNFFQGPNYFEIDLDIHRFSYISRKGFESFRDRLKDGVLDLGLTIQAQKPEELPEQVLCCVRLNKIDFVNHGQIPTIVTQ</sequence>
<gene>
    <name evidence="1" type="ORF">OWV82_017440</name>
</gene>
<dbReference type="Proteomes" id="UP001164539">
    <property type="component" value="Chromosome 9"/>
</dbReference>
<dbReference type="EMBL" id="CM051402">
    <property type="protein sequence ID" value="KAJ4711414.1"/>
    <property type="molecule type" value="Genomic_DNA"/>
</dbReference>
<evidence type="ECO:0000313" key="1">
    <source>
        <dbReference type="EMBL" id="KAJ4711414.1"/>
    </source>
</evidence>
<organism evidence="1 2">
    <name type="scientific">Melia azedarach</name>
    <name type="common">Chinaberry tree</name>
    <dbReference type="NCBI Taxonomy" id="155640"/>
    <lineage>
        <taxon>Eukaryota</taxon>
        <taxon>Viridiplantae</taxon>
        <taxon>Streptophyta</taxon>
        <taxon>Embryophyta</taxon>
        <taxon>Tracheophyta</taxon>
        <taxon>Spermatophyta</taxon>
        <taxon>Magnoliopsida</taxon>
        <taxon>eudicotyledons</taxon>
        <taxon>Gunneridae</taxon>
        <taxon>Pentapetalae</taxon>
        <taxon>rosids</taxon>
        <taxon>malvids</taxon>
        <taxon>Sapindales</taxon>
        <taxon>Meliaceae</taxon>
        <taxon>Melia</taxon>
    </lineage>
</organism>
<name>A0ACC1XIX3_MELAZ</name>